<evidence type="ECO:0000313" key="2">
    <source>
        <dbReference type="Proteomes" id="UP000027265"/>
    </source>
</evidence>
<dbReference type="HOGENOM" id="CLU_1806435_0_0_1"/>
<sequence length="143" mass="16836">MARCTLDCHHRSLALHWHPTRALLDCFVFHSLFCLHISLLCSSLSPQCSPHNNIASRVLPSCYLCFGHVIGLPSYRHYYVFVQSIQQNYGIKRRYPYYVYQYNKFVVVRDGNKDDPGPLFGKSMFDRFDCDREDRVRRQPASR</sequence>
<protein>
    <submittedName>
        <fullName evidence="1">Uncharacterized protein</fullName>
    </submittedName>
</protein>
<name>A0A067PK90_9AGAM</name>
<accession>A0A067PK90</accession>
<reference evidence="2" key="1">
    <citation type="journal article" date="2014" name="Proc. Natl. Acad. Sci. U.S.A.">
        <title>Extensive sampling of basidiomycete genomes demonstrates inadequacy of the white-rot/brown-rot paradigm for wood decay fungi.</title>
        <authorList>
            <person name="Riley R."/>
            <person name="Salamov A.A."/>
            <person name="Brown D.W."/>
            <person name="Nagy L.G."/>
            <person name="Floudas D."/>
            <person name="Held B.W."/>
            <person name="Levasseur A."/>
            <person name="Lombard V."/>
            <person name="Morin E."/>
            <person name="Otillar R."/>
            <person name="Lindquist E.A."/>
            <person name="Sun H."/>
            <person name="LaButti K.M."/>
            <person name="Schmutz J."/>
            <person name="Jabbour D."/>
            <person name="Luo H."/>
            <person name="Baker S.E."/>
            <person name="Pisabarro A.G."/>
            <person name="Walton J.D."/>
            <person name="Blanchette R.A."/>
            <person name="Henrissat B."/>
            <person name="Martin F."/>
            <person name="Cullen D."/>
            <person name="Hibbett D.S."/>
            <person name="Grigoriev I.V."/>
        </authorList>
    </citation>
    <scope>NUCLEOTIDE SEQUENCE [LARGE SCALE GENOMIC DNA]</scope>
    <source>
        <strain evidence="2">MUCL 33604</strain>
    </source>
</reference>
<dbReference type="Proteomes" id="UP000027265">
    <property type="component" value="Unassembled WGS sequence"/>
</dbReference>
<evidence type="ECO:0000313" key="1">
    <source>
        <dbReference type="EMBL" id="KDQ55229.1"/>
    </source>
</evidence>
<organism evidence="1 2">
    <name type="scientific">Jaapia argillacea MUCL 33604</name>
    <dbReference type="NCBI Taxonomy" id="933084"/>
    <lineage>
        <taxon>Eukaryota</taxon>
        <taxon>Fungi</taxon>
        <taxon>Dikarya</taxon>
        <taxon>Basidiomycota</taxon>
        <taxon>Agaricomycotina</taxon>
        <taxon>Agaricomycetes</taxon>
        <taxon>Agaricomycetidae</taxon>
        <taxon>Jaapiales</taxon>
        <taxon>Jaapiaceae</taxon>
        <taxon>Jaapia</taxon>
    </lineage>
</organism>
<dbReference type="EMBL" id="KL197726">
    <property type="protein sequence ID" value="KDQ55229.1"/>
    <property type="molecule type" value="Genomic_DNA"/>
</dbReference>
<dbReference type="AlphaFoldDB" id="A0A067PK90"/>
<keyword evidence="2" id="KW-1185">Reference proteome</keyword>
<dbReference type="InParanoid" id="A0A067PK90"/>
<proteinExistence type="predicted"/>
<gene>
    <name evidence="1" type="ORF">JAAARDRAFT_345172</name>
</gene>